<dbReference type="OrthoDB" id="5407957at2759"/>
<dbReference type="EMBL" id="JAOTPV010000021">
    <property type="protein sequence ID" value="KAJ4472085.1"/>
    <property type="molecule type" value="Genomic_DNA"/>
</dbReference>
<evidence type="ECO:0000313" key="3">
    <source>
        <dbReference type="Proteomes" id="UP001150266"/>
    </source>
</evidence>
<dbReference type="Pfam" id="PF19343">
    <property type="entry name" value="HAM1_N"/>
    <property type="match status" value="1"/>
</dbReference>
<proteinExistence type="predicted"/>
<feature type="domain" description="HAM1-like N-terminal" evidence="1">
    <location>
        <begin position="40"/>
        <end position="197"/>
    </location>
</feature>
<gene>
    <name evidence="2" type="ORF">J3R30DRAFT_3231249</name>
</gene>
<name>A0A9W9A2D6_9AGAR</name>
<dbReference type="PANTHER" id="PTHR31138">
    <property type="entry name" value="CHROMOSOME 19, WHOLE GENOME SHOTGUN SEQUENCE"/>
    <property type="match status" value="1"/>
</dbReference>
<accession>A0A9W9A2D6</accession>
<organism evidence="2 3">
    <name type="scientific">Lentinula aciculospora</name>
    <dbReference type="NCBI Taxonomy" id="153920"/>
    <lineage>
        <taxon>Eukaryota</taxon>
        <taxon>Fungi</taxon>
        <taxon>Dikarya</taxon>
        <taxon>Basidiomycota</taxon>
        <taxon>Agaricomycotina</taxon>
        <taxon>Agaricomycetes</taxon>
        <taxon>Agaricomycetidae</taxon>
        <taxon>Agaricales</taxon>
        <taxon>Marasmiineae</taxon>
        <taxon>Omphalotaceae</taxon>
        <taxon>Lentinula</taxon>
    </lineage>
</organism>
<protein>
    <recommendedName>
        <fullName evidence="1">HAM1-like N-terminal domain-containing protein</fullName>
    </recommendedName>
</protein>
<dbReference type="Proteomes" id="UP001150266">
    <property type="component" value="Unassembled WGS sequence"/>
</dbReference>
<reference evidence="2" key="1">
    <citation type="submission" date="2022-08" db="EMBL/GenBank/DDBJ databases">
        <title>A Global Phylogenomic Analysis of the Shiitake Genus Lentinula.</title>
        <authorList>
            <consortium name="DOE Joint Genome Institute"/>
            <person name="Sierra-Patev S."/>
            <person name="Min B."/>
            <person name="Naranjo-Ortiz M."/>
            <person name="Looney B."/>
            <person name="Konkel Z."/>
            <person name="Slot J.C."/>
            <person name="Sakamoto Y."/>
            <person name="Steenwyk J.L."/>
            <person name="Rokas A."/>
            <person name="Carro J."/>
            <person name="Camarero S."/>
            <person name="Ferreira P."/>
            <person name="Molpeceres G."/>
            <person name="Ruiz-Duenas F.J."/>
            <person name="Serrano A."/>
            <person name="Henrissat B."/>
            <person name="Drula E."/>
            <person name="Hughes K.W."/>
            <person name="Mata J.L."/>
            <person name="Ishikawa N.K."/>
            <person name="Vargas-Isla R."/>
            <person name="Ushijima S."/>
            <person name="Smith C.A."/>
            <person name="Ahrendt S."/>
            <person name="Andreopoulos W."/>
            <person name="He G."/>
            <person name="Labutti K."/>
            <person name="Lipzen A."/>
            <person name="Ng V."/>
            <person name="Riley R."/>
            <person name="Sandor L."/>
            <person name="Barry K."/>
            <person name="Martinez A.T."/>
            <person name="Xiao Y."/>
            <person name="Gibbons J.G."/>
            <person name="Terashima K."/>
            <person name="Grigoriev I.V."/>
            <person name="Hibbett D.S."/>
        </authorList>
    </citation>
    <scope>NUCLEOTIDE SEQUENCE</scope>
    <source>
        <strain evidence="2">JLM2183</strain>
    </source>
</reference>
<comment type="caution">
    <text evidence="2">The sequence shown here is derived from an EMBL/GenBank/DDBJ whole genome shotgun (WGS) entry which is preliminary data.</text>
</comment>
<evidence type="ECO:0000259" key="1">
    <source>
        <dbReference type="Pfam" id="PF19343"/>
    </source>
</evidence>
<dbReference type="InterPro" id="IPR045967">
    <property type="entry name" value="HAM1-like_N"/>
</dbReference>
<keyword evidence="3" id="KW-1185">Reference proteome</keyword>
<feature type="non-terminal residue" evidence="2">
    <location>
        <position position="328"/>
    </location>
</feature>
<dbReference type="AlphaFoldDB" id="A0A9W9A2D6"/>
<dbReference type="PANTHER" id="PTHR31138:SF1">
    <property type="entry name" value="PDZ DOMAIN-CONTAINING PROTEIN"/>
    <property type="match status" value="1"/>
</dbReference>
<evidence type="ECO:0000313" key="2">
    <source>
        <dbReference type="EMBL" id="KAJ4472085.1"/>
    </source>
</evidence>
<sequence>MGLFVSCLRSRPKREQEREPLLSTIEEQRQPELKYIFKKLVHIVAALDAGKLPSQHQLNRLIKVVLKSHVLHPKRGGPSPASIKVLRDLREVLGLLAVFGLENNYDDKIQEIIFHVHCLASTPPEPDELIVLEPPTELDPILQHTCLLTSELQTDIPLIFSSLYSLLSLFLTSTSFRIVSDNLFLLVRQYLVSSLVEGVQKVERVAEGVESAVETVQDLTDRAVHMASQVQGVAEGLKLSAMDVGSVAKDIERVVLSSNNEADAMHGLESLKARVQEVTQRGEGQARQKEHERKDAIIESIQQILLEIHHHPSQMSALRTILSLARKY</sequence>